<dbReference type="Proteomes" id="UP001412239">
    <property type="component" value="Unassembled WGS sequence"/>
</dbReference>
<evidence type="ECO:0000313" key="2">
    <source>
        <dbReference type="Proteomes" id="UP001412239"/>
    </source>
</evidence>
<sequence length="165" mass="17528">MWTSSFGNFPDREIIDSNGVPVSISAAAVVAPASGTLPYSNSVLYSPAAPCSGEDSPISSTSTSIPSASSHLPLAEALDTYARFTAGHDSAAESRALEEQKARRTTIIMCLTHCLLTSPSAIWVELEISGMEWDSELNAPDTSSEYELASRDLYFEGCGIVRGMT</sequence>
<evidence type="ECO:0000313" key="1">
    <source>
        <dbReference type="EMBL" id="CUS10733.1"/>
    </source>
</evidence>
<accession>A0A292PW71</accession>
<protein>
    <submittedName>
        <fullName evidence="1">Uncharacterized protein</fullName>
    </submittedName>
</protein>
<dbReference type="EMBL" id="LN891040">
    <property type="protein sequence ID" value="CUS10733.1"/>
    <property type="molecule type" value="Genomic_DNA"/>
</dbReference>
<reference evidence="1" key="1">
    <citation type="submission" date="2015-10" db="EMBL/GenBank/DDBJ databases">
        <authorList>
            <person name="Regsiter A."/>
            <person name="william w."/>
        </authorList>
    </citation>
    <scope>NUCLEOTIDE SEQUENCE</scope>
    <source>
        <strain evidence="1">Montdore</strain>
    </source>
</reference>
<gene>
    <name evidence="1" type="ORF">GSTUAT00005183001</name>
</gene>
<dbReference type="AlphaFoldDB" id="A0A292PW71"/>
<organism evidence="1 2">
    <name type="scientific">Tuber aestivum</name>
    <name type="common">summer truffle</name>
    <dbReference type="NCBI Taxonomy" id="59557"/>
    <lineage>
        <taxon>Eukaryota</taxon>
        <taxon>Fungi</taxon>
        <taxon>Dikarya</taxon>
        <taxon>Ascomycota</taxon>
        <taxon>Pezizomycotina</taxon>
        <taxon>Pezizomycetes</taxon>
        <taxon>Pezizales</taxon>
        <taxon>Tuberaceae</taxon>
        <taxon>Tuber</taxon>
    </lineage>
</organism>
<proteinExistence type="predicted"/>
<keyword evidence="2" id="KW-1185">Reference proteome</keyword>
<name>A0A292PW71_9PEZI</name>